<accession>S4XW54</accession>
<dbReference type="KEGG" id="scu:SCE1572_20895"/>
<feature type="compositionally biased region" description="Basic and acidic residues" evidence="1">
    <location>
        <begin position="10"/>
        <end position="35"/>
    </location>
</feature>
<dbReference type="AlphaFoldDB" id="S4XW54"/>
<evidence type="ECO:0000313" key="2">
    <source>
        <dbReference type="EMBL" id="AGP36734.1"/>
    </source>
</evidence>
<feature type="compositionally biased region" description="Basic and acidic residues" evidence="1">
    <location>
        <begin position="51"/>
        <end position="60"/>
    </location>
</feature>
<feature type="compositionally biased region" description="Basic residues" evidence="1">
    <location>
        <begin position="116"/>
        <end position="139"/>
    </location>
</feature>
<evidence type="ECO:0000313" key="3">
    <source>
        <dbReference type="Proteomes" id="UP000014803"/>
    </source>
</evidence>
<dbReference type="PATRIC" id="fig|1254432.3.peg.4722"/>
<sequence length="154" mass="17126">MDEVLVPEGLAEREEQRVGAERAGVRQRRGADPGRVRRAPARRLAGALGARLDDDRDARPRPAAPVEVAEQARPRIAFVPGGARLDVRQGELARRAAFGEGRGEGALARVEVRGIAARRRPRDSRRRSRRRGARGRAPSRPRERPTRRSRERAA</sequence>
<organism evidence="2 3">
    <name type="scientific">Sorangium cellulosum So0157-2</name>
    <dbReference type="NCBI Taxonomy" id="1254432"/>
    <lineage>
        <taxon>Bacteria</taxon>
        <taxon>Pseudomonadati</taxon>
        <taxon>Myxococcota</taxon>
        <taxon>Polyangia</taxon>
        <taxon>Polyangiales</taxon>
        <taxon>Polyangiaceae</taxon>
        <taxon>Sorangium</taxon>
    </lineage>
</organism>
<dbReference type="Proteomes" id="UP000014803">
    <property type="component" value="Chromosome"/>
</dbReference>
<proteinExistence type="predicted"/>
<evidence type="ECO:0000256" key="1">
    <source>
        <dbReference type="SAM" id="MobiDB-lite"/>
    </source>
</evidence>
<protein>
    <submittedName>
        <fullName evidence="2">Uncharacterized protein</fullName>
    </submittedName>
</protein>
<reference evidence="2 3" key="1">
    <citation type="journal article" date="2013" name="Sci. Rep.">
        <title>Extraordinary expansion of a Sorangium cellulosum genome from an alkaline milieu.</title>
        <authorList>
            <person name="Han K."/>
            <person name="Li Z.F."/>
            <person name="Peng R."/>
            <person name="Zhu L.P."/>
            <person name="Zhou T."/>
            <person name="Wang L.G."/>
            <person name="Li S.G."/>
            <person name="Zhang X.B."/>
            <person name="Hu W."/>
            <person name="Wu Z.H."/>
            <person name="Qin N."/>
            <person name="Li Y.Z."/>
        </authorList>
    </citation>
    <scope>NUCLEOTIDE SEQUENCE [LARGE SCALE GENOMIC DNA]</scope>
    <source>
        <strain evidence="2 3">So0157-2</strain>
    </source>
</reference>
<name>S4XW54_SORCE</name>
<dbReference type="HOGENOM" id="CLU_1703101_0_0_7"/>
<feature type="compositionally biased region" description="Basic and acidic residues" evidence="1">
    <location>
        <begin position="140"/>
        <end position="154"/>
    </location>
</feature>
<dbReference type="EMBL" id="CP003969">
    <property type="protein sequence ID" value="AGP36734.1"/>
    <property type="molecule type" value="Genomic_DNA"/>
</dbReference>
<gene>
    <name evidence="2" type="ORF">SCE1572_20895</name>
</gene>
<feature type="region of interest" description="Disordered" evidence="1">
    <location>
        <begin position="1"/>
        <end position="68"/>
    </location>
</feature>
<feature type="region of interest" description="Disordered" evidence="1">
    <location>
        <begin position="114"/>
        <end position="154"/>
    </location>
</feature>